<feature type="transmembrane region" description="Helical" evidence="5">
    <location>
        <begin position="418"/>
        <end position="438"/>
    </location>
</feature>
<sequence length="470" mass="53423">MESLNQEVNFRETDLEHFPFTPGSSFHVVRLQETSGTPDTQLTYEVPNYESGDIFLRSLGSVSAPQLCVQEPGLLLVMHSRHKPVFGKPVNIMAVPYEQGTFRRILERLYQHRSLAFLHGRTSTAVFNIRPVTMNSGGSENSAIVYNCKSDTASPAKPDDVAMSVTHLPSQRMTYAMMYGCTPQVIKLVSAWLKVFKGQALHPLIMPLVFAELERKRLFNVLDREQMELRQWILTLEDKLRLESELPKPDTEEVELVAQSRDTQSTKLWLDVSILKNGLESLHDQLVKMIEHSEILATTVFKQPAHGSQDVDHHTEERKTGERIKTRLSEMIAEFDSKVRTCDSLLGGMALAAQMESNYYTRRDAKVAIAIAFATKKDGSQMKSISHLGMIFLPGTFLASIFSMSFFNWTPPDSSQIISPWVAIYFAMALVVTVLTVWRMREWMKKEELRAMKQFLKDIGDVESQPTRDL</sequence>
<name>A0ABQ9T773_9PEZI</name>
<keyword evidence="2 5" id="KW-0812">Transmembrane</keyword>
<dbReference type="GeneID" id="85369791"/>
<evidence type="ECO:0000313" key="6">
    <source>
        <dbReference type="EMBL" id="KAK1547636.1"/>
    </source>
</evidence>
<protein>
    <submittedName>
        <fullName evidence="6">Uncharacterized protein</fullName>
    </submittedName>
</protein>
<dbReference type="Proteomes" id="UP001241169">
    <property type="component" value="Unassembled WGS sequence"/>
</dbReference>
<accession>A0ABQ9T773</accession>
<evidence type="ECO:0000256" key="3">
    <source>
        <dbReference type="ARBA" id="ARBA00022989"/>
    </source>
</evidence>
<dbReference type="EMBL" id="MOPA01000001">
    <property type="protein sequence ID" value="KAK1547636.1"/>
    <property type="molecule type" value="Genomic_DNA"/>
</dbReference>
<evidence type="ECO:0000313" key="7">
    <source>
        <dbReference type="Proteomes" id="UP001241169"/>
    </source>
</evidence>
<feature type="transmembrane region" description="Helical" evidence="5">
    <location>
        <begin position="385"/>
        <end position="406"/>
    </location>
</feature>
<evidence type="ECO:0000256" key="4">
    <source>
        <dbReference type="ARBA" id="ARBA00023136"/>
    </source>
</evidence>
<proteinExistence type="predicted"/>
<dbReference type="Gene3D" id="1.20.58.340">
    <property type="entry name" value="Magnesium transport protein CorA, transmembrane region"/>
    <property type="match status" value="1"/>
</dbReference>
<evidence type="ECO:0000256" key="5">
    <source>
        <dbReference type="SAM" id="Phobius"/>
    </source>
</evidence>
<dbReference type="RefSeq" id="XP_060356749.1">
    <property type="nucleotide sequence ID" value="XM_060485892.1"/>
</dbReference>
<keyword evidence="7" id="KW-1185">Reference proteome</keyword>
<comment type="subcellular location">
    <subcellularLocation>
        <location evidence="1">Membrane</location>
        <topology evidence="1">Multi-pass membrane protein</topology>
    </subcellularLocation>
</comment>
<gene>
    <name evidence="6" type="ORF">CPAR01_01603</name>
</gene>
<keyword evidence="3 5" id="KW-1133">Transmembrane helix</keyword>
<evidence type="ECO:0000256" key="2">
    <source>
        <dbReference type="ARBA" id="ARBA00022692"/>
    </source>
</evidence>
<dbReference type="SUPFAM" id="SSF144083">
    <property type="entry name" value="Magnesium transport protein CorA, transmembrane region"/>
    <property type="match status" value="1"/>
</dbReference>
<organism evidence="6 7">
    <name type="scientific">Colletotrichum paranaense</name>
    <dbReference type="NCBI Taxonomy" id="1914294"/>
    <lineage>
        <taxon>Eukaryota</taxon>
        <taxon>Fungi</taxon>
        <taxon>Dikarya</taxon>
        <taxon>Ascomycota</taxon>
        <taxon>Pezizomycotina</taxon>
        <taxon>Sordariomycetes</taxon>
        <taxon>Hypocreomycetidae</taxon>
        <taxon>Glomerellales</taxon>
        <taxon>Glomerellaceae</taxon>
        <taxon>Colletotrichum</taxon>
        <taxon>Colletotrichum acutatum species complex</taxon>
    </lineage>
</organism>
<reference evidence="6 7" key="1">
    <citation type="submission" date="2016-10" db="EMBL/GenBank/DDBJ databases">
        <title>The genome sequence of Colletotrichum fioriniae PJ7.</title>
        <authorList>
            <person name="Baroncelli R."/>
        </authorList>
    </citation>
    <scope>NUCLEOTIDE SEQUENCE [LARGE SCALE GENOMIC DNA]</scope>
    <source>
        <strain evidence="6 7">IMI 384185</strain>
    </source>
</reference>
<evidence type="ECO:0000256" key="1">
    <source>
        <dbReference type="ARBA" id="ARBA00004141"/>
    </source>
</evidence>
<dbReference type="InterPro" id="IPR045863">
    <property type="entry name" value="CorA_TM1_TM2"/>
</dbReference>
<keyword evidence="4 5" id="KW-0472">Membrane</keyword>
<comment type="caution">
    <text evidence="6">The sequence shown here is derived from an EMBL/GenBank/DDBJ whole genome shotgun (WGS) entry which is preliminary data.</text>
</comment>